<proteinExistence type="predicted"/>
<evidence type="ECO:0000313" key="1">
    <source>
        <dbReference type="EMBL" id="EER10300.1"/>
    </source>
</evidence>
<dbReference type="GeneID" id="9038961"/>
<dbReference type="EMBL" id="GG677656">
    <property type="protein sequence ID" value="EER10300.1"/>
    <property type="molecule type" value="Genomic_DNA"/>
</dbReference>
<dbReference type="Proteomes" id="UP000007800">
    <property type="component" value="Unassembled WGS sequence"/>
</dbReference>
<protein>
    <submittedName>
        <fullName evidence="1">Uncharacterized protein</fullName>
    </submittedName>
</protein>
<evidence type="ECO:0000313" key="2">
    <source>
        <dbReference type="Proteomes" id="UP000007800"/>
    </source>
</evidence>
<keyword evidence="2" id="KW-1185">Reference proteome</keyword>
<name>C5KYZ6_PERM5</name>
<dbReference type="InParanoid" id="C5KYZ6"/>
<dbReference type="AlphaFoldDB" id="C5KYZ6"/>
<dbReference type="OrthoDB" id="10604864at2759"/>
<accession>C5KYZ6</accession>
<dbReference type="RefSeq" id="XP_002778505.1">
    <property type="nucleotide sequence ID" value="XM_002778459.1"/>
</dbReference>
<organism evidence="2">
    <name type="scientific">Perkinsus marinus (strain ATCC 50983 / TXsc)</name>
    <dbReference type="NCBI Taxonomy" id="423536"/>
    <lineage>
        <taxon>Eukaryota</taxon>
        <taxon>Sar</taxon>
        <taxon>Alveolata</taxon>
        <taxon>Perkinsozoa</taxon>
        <taxon>Perkinsea</taxon>
        <taxon>Perkinsida</taxon>
        <taxon>Perkinsidae</taxon>
        <taxon>Perkinsus</taxon>
    </lineage>
</organism>
<sequence length="158" mass="16700">MEGFDVFNLTPCLVGPILCRKPDADGLVWLVPSIGFRLGKVDLEGRVTSLDYADALANGSLILIDNITRLLHRVYDWESPMTGSSPATDGPGHRIRSASGAARVGALFSACCCGDGFVYALALTEDAEGVVRISVRDDVGISSVVDRTGNSAKATSRI</sequence>
<gene>
    <name evidence="1" type="ORF">Pmar_PMAR024654</name>
</gene>
<reference evidence="1 2" key="1">
    <citation type="submission" date="2008-07" db="EMBL/GenBank/DDBJ databases">
        <authorList>
            <person name="El-Sayed N."/>
            <person name="Caler E."/>
            <person name="Inman J."/>
            <person name="Amedeo P."/>
            <person name="Hass B."/>
            <person name="Wortman J."/>
        </authorList>
    </citation>
    <scope>NUCLEOTIDE SEQUENCE [LARGE SCALE GENOMIC DNA]</scope>
    <source>
        <strain evidence="2">ATCC 50983 / TXsc</strain>
    </source>
</reference>